<comment type="caution">
    <text evidence="2">The sequence shown here is derived from an EMBL/GenBank/DDBJ whole genome shotgun (WGS) entry which is preliminary data.</text>
</comment>
<evidence type="ECO:0008006" key="4">
    <source>
        <dbReference type="Google" id="ProtNLM"/>
    </source>
</evidence>
<keyword evidence="1" id="KW-0472">Membrane</keyword>
<keyword evidence="1" id="KW-1133">Transmembrane helix</keyword>
<gene>
    <name evidence="2" type="ORF">COX02_01390</name>
</gene>
<protein>
    <recommendedName>
        <fullName evidence="4">Transmembrane protein</fullName>
    </recommendedName>
</protein>
<sequence>MKNPLILRWALIIAIVIVLNLFFNFSLQLVYQEPQYQDFCKNEQVKVVPQDQKQCVAGGGAWTEDQSYNKNLRMPVPVEISTPRTTGYCDPNFTCQKKYDEARKSYDRNAFIVLIVLGAVSVGIGFALTNSAVVVSSGLSLGGLLSFIIASIRYWSILNDYWRVIILALALAFLIWLGVKKFQD</sequence>
<proteinExistence type="predicted"/>
<keyword evidence="1" id="KW-0812">Transmembrane</keyword>
<dbReference type="AlphaFoldDB" id="A0A2H0BMM9"/>
<feature type="transmembrane region" description="Helical" evidence="1">
    <location>
        <begin position="134"/>
        <end position="154"/>
    </location>
</feature>
<dbReference type="Proteomes" id="UP000229334">
    <property type="component" value="Unassembled WGS sequence"/>
</dbReference>
<evidence type="ECO:0000256" key="1">
    <source>
        <dbReference type="SAM" id="Phobius"/>
    </source>
</evidence>
<evidence type="ECO:0000313" key="2">
    <source>
        <dbReference type="EMBL" id="PIP58248.1"/>
    </source>
</evidence>
<dbReference type="EMBL" id="PCSX01000023">
    <property type="protein sequence ID" value="PIP58248.1"/>
    <property type="molecule type" value="Genomic_DNA"/>
</dbReference>
<organism evidence="2 3">
    <name type="scientific">Candidatus Vogelbacteria bacterium CG22_combo_CG10-13_8_21_14_all_37_9</name>
    <dbReference type="NCBI Taxonomy" id="1975046"/>
    <lineage>
        <taxon>Bacteria</taxon>
        <taxon>Candidatus Vogeliibacteriota</taxon>
    </lineage>
</organism>
<evidence type="ECO:0000313" key="3">
    <source>
        <dbReference type="Proteomes" id="UP000229334"/>
    </source>
</evidence>
<accession>A0A2H0BMM9</accession>
<feature type="transmembrane region" description="Helical" evidence="1">
    <location>
        <begin position="161"/>
        <end position="179"/>
    </location>
</feature>
<feature type="transmembrane region" description="Helical" evidence="1">
    <location>
        <begin position="110"/>
        <end position="128"/>
    </location>
</feature>
<reference evidence="2 3" key="1">
    <citation type="submission" date="2017-09" db="EMBL/GenBank/DDBJ databases">
        <title>Depth-based differentiation of microbial function through sediment-hosted aquifers and enrichment of novel symbionts in the deep terrestrial subsurface.</title>
        <authorList>
            <person name="Probst A.J."/>
            <person name="Ladd B."/>
            <person name="Jarett J.K."/>
            <person name="Geller-Mcgrath D.E."/>
            <person name="Sieber C.M."/>
            <person name="Emerson J.B."/>
            <person name="Anantharaman K."/>
            <person name="Thomas B.C."/>
            <person name="Malmstrom R."/>
            <person name="Stieglmeier M."/>
            <person name="Klingl A."/>
            <person name="Woyke T."/>
            <person name="Ryan C.M."/>
            <person name="Banfield J.F."/>
        </authorList>
    </citation>
    <scope>NUCLEOTIDE SEQUENCE [LARGE SCALE GENOMIC DNA]</scope>
    <source>
        <strain evidence="2">CG22_combo_CG10-13_8_21_14_all_37_9</strain>
    </source>
</reference>
<name>A0A2H0BMM9_9BACT</name>
<feature type="transmembrane region" description="Helical" evidence="1">
    <location>
        <begin position="6"/>
        <end position="27"/>
    </location>
</feature>